<reference evidence="3" key="1">
    <citation type="journal article" date="2019" name="Int. J. Syst. Evol. Microbiol.">
        <title>The Global Catalogue of Microorganisms (GCM) 10K type strain sequencing project: providing services to taxonomists for standard genome sequencing and annotation.</title>
        <authorList>
            <consortium name="The Broad Institute Genomics Platform"/>
            <consortium name="The Broad Institute Genome Sequencing Center for Infectious Disease"/>
            <person name="Wu L."/>
            <person name="Ma J."/>
        </authorList>
    </citation>
    <scope>NUCLEOTIDE SEQUENCE [LARGE SCALE GENOMIC DNA]</scope>
    <source>
        <strain evidence="3">CGMCC 1.15304</strain>
    </source>
</reference>
<dbReference type="Proteomes" id="UP001595776">
    <property type="component" value="Unassembled WGS sequence"/>
</dbReference>
<dbReference type="EMBL" id="JBHSCR010000005">
    <property type="protein sequence ID" value="MFC4348085.1"/>
    <property type="molecule type" value="Genomic_DNA"/>
</dbReference>
<feature type="chain" id="PRO_5046713259" description="DUF1579 domain-containing protein" evidence="1">
    <location>
        <begin position="25"/>
        <end position="195"/>
    </location>
</feature>
<gene>
    <name evidence="2" type="ORF">ACFO5Q_09540</name>
</gene>
<dbReference type="RefSeq" id="WP_068151583.1">
    <property type="nucleotide sequence ID" value="NZ_JBHSCR010000005.1"/>
</dbReference>
<evidence type="ECO:0008006" key="4">
    <source>
        <dbReference type="Google" id="ProtNLM"/>
    </source>
</evidence>
<evidence type="ECO:0000313" key="2">
    <source>
        <dbReference type="EMBL" id="MFC4348085.1"/>
    </source>
</evidence>
<comment type="caution">
    <text evidence="2">The sequence shown here is derived from an EMBL/GenBank/DDBJ whole genome shotgun (WGS) entry which is preliminary data.</text>
</comment>
<protein>
    <recommendedName>
        <fullName evidence="4">DUF1579 domain-containing protein</fullName>
    </recommendedName>
</protein>
<keyword evidence="3" id="KW-1185">Reference proteome</keyword>
<proteinExistence type="predicted"/>
<accession>A0ABV8UBN1</accession>
<evidence type="ECO:0000256" key="1">
    <source>
        <dbReference type="SAM" id="SignalP"/>
    </source>
</evidence>
<sequence>MIKTFMNFSVAAVALIGAVQPVAAEEPLASVLMDETGGCMEGPVAQFGRYIGDWDIEDQTLSQDDGETWLPGNGARWNFTCVGNGIAVQDFWMPNGKAGGPAPGVGTNLRIYDATSGQWEIAWTATRSPGFAHIQAKMDEGGNIIMHWASPVQDPPRRITFYPPTDEGWDWLMEMSFDGGESWTGVYKIKATPRQ</sequence>
<name>A0ABV8UBN1_9PROT</name>
<evidence type="ECO:0000313" key="3">
    <source>
        <dbReference type="Proteomes" id="UP001595776"/>
    </source>
</evidence>
<keyword evidence="1" id="KW-0732">Signal</keyword>
<organism evidence="2 3">
    <name type="scientific">Kordiimonas lipolytica</name>
    <dbReference type="NCBI Taxonomy" id="1662421"/>
    <lineage>
        <taxon>Bacteria</taxon>
        <taxon>Pseudomonadati</taxon>
        <taxon>Pseudomonadota</taxon>
        <taxon>Alphaproteobacteria</taxon>
        <taxon>Kordiimonadales</taxon>
        <taxon>Kordiimonadaceae</taxon>
        <taxon>Kordiimonas</taxon>
    </lineage>
</organism>
<feature type="signal peptide" evidence="1">
    <location>
        <begin position="1"/>
        <end position="24"/>
    </location>
</feature>